<proteinExistence type="predicted"/>
<feature type="compositionally biased region" description="Acidic residues" evidence="1">
    <location>
        <begin position="44"/>
        <end position="109"/>
    </location>
</feature>
<keyword evidence="3" id="KW-1185">Reference proteome</keyword>
<organism evidence="2 3">
    <name type="scientific">Armillaria borealis</name>
    <dbReference type="NCBI Taxonomy" id="47425"/>
    <lineage>
        <taxon>Eukaryota</taxon>
        <taxon>Fungi</taxon>
        <taxon>Dikarya</taxon>
        <taxon>Basidiomycota</taxon>
        <taxon>Agaricomycotina</taxon>
        <taxon>Agaricomycetes</taxon>
        <taxon>Agaricomycetidae</taxon>
        <taxon>Agaricales</taxon>
        <taxon>Marasmiineae</taxon>
        <taxon>Physalacriaceae</taxon>
        <taxon>Armillaria</taxon>
    </lineage>
</organism>
<gene>
    <name evidence="2" type="ORF">EV421DRAFT_1743104</name>
</gene>
<name>A0AA39MF38_9AGAR</name>
<evidence type="ECO:0000313" key="3">
    <source>
        <dbReference type="Proteomes" id="UP001175226"/>
    </source>
</evidence>
<dbReference type="EMBL" id="JAUEPT010000114">
    <property type="protein sequence ID" value="KAK0431434.1"/>
    <property type="molecule type" value="Genomic_DNA"/>
</dbReference>
<comment type="caution">
    <text evidence="2">The sequence shown here is derived from an EMBL/GenBank/DDBJ whole genome shotgun (WGS) entry which is preliminary data.</text>
</comment>
<reference evidence="2" key="1">
    <citation type="submission" date="2023-06" db="EMBL/GenBank/DDBJ databases">
        <authorList>
            <consortium name="Lawrence Berkeley National Laboratory"/>
            <person name="Ahrendt S."/>
            <person name="Sahu N."/>
            <person name="Indic B."/>
            <person name="Wong-Bajracharya J."/>
            <person name="Merenyi Z."/>
            <person name="Ke H.-M."/>
            <person name="Monk M."/>
            <person name="Kocsube S."/>
            <person name="Drula E."/>
            <person name="Lipzen A."/>
            <person name="Balint B."/>
            <person name="Henrissat B."/>
            <person name="Andreopoulos B."/>
            <person name="Martin F.M."/>
            <person name="Harder C.B."/>
            <person name="Rigling D."/>
            <person name="Ford K.L."/>
            <person name="Foster G.D."/>
            <person name="Pangilinan J."/>
            <person name="Papanicolaou A."/>
            <person name="Barry K."/>
            <person name="LaButti K."/>
            <person name="Viragh M."/>
            <person name="Koriabine M."/>
            <person name="Yan M."/>
            <person name="Riley R."/>
            <person name="Champramary S."/>
            <person name="Plett K.L."/>
            <person name="Tsai I.J."/>
            <person name="Slot J."/>
            <person name="Sipos G."/>
            <person name="Plett J."/>
            <person name="Nagy L.G."/>
            <person name="Grigoriev I.V."/>
        </authorList>
    </citation>
    <scope>NUCLEOTIDE SEQUENCE</scope>
    <source>
        <strain evidence="2">FPL87.14</strain>
    </source>
</reference>
<evidence type="ECO:0000313" key="2">
    <source>
        <dbReference type="EMBL" id="KAK0431434.1"/>
    </source>
</evidence>
<dbReference type="AlphaFoldDB" id="A0AA39MF38"/>
<protein>
    <submittedName>
        <fullName evidence="2">Uncharacterized protein</fullName>
    </submittedName>
</protein>
<dbReference type="Proteomes" id="UP001175226">
    <property type="component" value="Unassembled WGS sequence"/>
</dbReference>
<accession>A0AA39MF38</accession>
<feature type="region of interest" description="Disordered" evidence="1">
    <location>
        <begin position="41"/>
        <end position="116"/>
    </location>
</feature>
<sequence length="116" mass="13068">MLMRFCGLGVGHKNTWNETHIFRKQICEAFNIPDLYEDIKDASMSEEEAESDQGSESDNVEMVGSDDEWDDVNSDDEEESDSSNDSVEEGWCDEDDNPIDSGGDVDDVEVLGYSWL</sequence>
<evidence type="ECO:0000256" key="1">
    <source>
        <dbReference type="SAM" id="MobiDB-lite"/>
    </source>
</evidence>